<reference evidence="3" key="1">
    <citation type="submission" date="2020-03" db="EMBL/GenBank/DDBJ databases">
        <title>A high-quality chromosome-level genome assembly of a woody plant with both climbing and erect habits, Rhamnella rubrinervis.</title>
        <authorList>
            <person name="Lu Z."/>
            <person name="Yang Y."/>
            <person name="Zhu X."/>
            <person name="Sun Y."/>
        </authorList>
    </citation>
    <scope>NUCLEOTIDE SEQUENCE</scope>
    <source>
        <strain evidence="3">BYM</strain>
        <tissue evidence="3">Leaf</tissue>
    </source>
</reference>
<dbReference type="AlphaFoldDB" id="A0A8K0HLE9"/>
<feature type="transmembrane region" description="Helical" evidence="2">
    <location>
        <begin position="42"/>
        <end position="64"/>
    </location>
</feature>
<evidence type="ECO:0008006" key="5">
    <source>
        <dbReference type="Google" id="ProtNLM"/>
    </source>
</evidence>
<dbReference type="EMBL" id="VOIH02000002">
    <property type="protein sequence ID" value="KAF3454887.1"/>
    <property type="molecule type" value="Genomic_DNA"/>
</dbReference>
<dbReference type="Proteomes" id="UP000796880">
    <property type="component" value="Unassembled WGS sequence"/>
</dbReference>
<feature type="compositionally biased region" description="Polar residues" evidence="1">
    <location>
        <begin position="70"/>
        <end position="79"/>
    </location>
</feature>
<evidence type="ECO:0000256" key="1">
    <source>
        <dbReference type="SAM" id="MobiDB-lite"/>
    </source>
</evidence>
<sequence length="123" mass="14009">MRAPKRTPPIIAPALAPGIEEQHQEEGLPFMKDKQYGLHGKIIMLILVVIFSVFIVFIVMFPYFKRAVTTTTNSTQSSPEWRKQRRRTASEVGAPLPPQVLLVSTQHQHEVNHEDDLTKKLPL</sequence>
<keyword evidence="2" id="KW-1133">Transmembrane helix</keyword>
<protein>
    <recommendedName>
        <fullName evidence="5">Transmembrane protein</fullName>
    </recommendedName>
</protein>
<accession>A0A8K0HLE9</accession>
<proteinExistence type="predicted"/>
<evidence type="ECO:0000256" key="2">
    <source>
        <dbReference type="SAM" id="Phobius"/>
    </source>
</evidence>
<comment type="caution">
    <text evidence="3">The sequence shown here is derived from an EMBL/GenBank/DDBJ whole genome shotgun (WGS) entry which is preliminary data.</text>
</comment>
<evidence type="ECO:0000313" key="3">
    <source>
        <dbReference type="EMBL" id="KAF3454887.1"/>
    </source>
</evidence>
<evidence type="ECO:0000313" key="4">
    <source>
        <dbReference type="Proteomes" id="UP000796880"/>
    </source>
</evidence>
<organism evidence="3 4">
    <name type="scientific">Rhamnella rubrinervis</name>
    <dbReference type="NCBI Taxonomy" id="2594499"/>
    <lineage>
        <taxon>Eukaryota</taxon>
        <taxon>Viridiplantae</taxon>
        <taxon>Streptophyta</taxon>
        <taxon>Embryophyta</taxon>
        <taxon>Tracheophyta</taxon>
        <taxon>Spermatophyta</taxon>
        <taxon>Magnoliopsida</taxon>
        <taxon>eudicotyledons</taxon>
        <taxon>Gunneridae</taxon>
        <taxon>Pentapetalae</taxon>
        <taxon>rosids</taxon>
        <taxon>fabids</taxon>
        <taxon>Rosales</taxon>
        <taxon>Rhamnaceae</taxon>
        <taxon>rhamnoid group</taxon>
        <taxon>Rhamneae</taxon>
        <taxon>Rhamnella</taxon>
    </lineage>
</organism>
<name>A0A8K0HLE9_9ROSA</name>
<keyword evidence="4" id="KW-1185">Reference proteome</keyword>
<feature type="region of interest" description="Disordered" evidence="1">
    <location>
        <begin position="70"/>
        <end position="97"/>
    </location>
</feature>
<gene>
    <name evidence="3" type="ORF">FNV43_RR05335</name>
</gene>
<keyword evidence="2" id="KW-0472">Membrane</keyword>
<keyword evidence="2" id="KW-0812">Transmembrane</keyword>